<dbReference type="PANTHER" id="PTHR12916:SF4">
    <property type="entry name" value="UNINFLATABLE, ISOFORM C"/>
    <property type="match status" value="1"/>
</dbReference>
<dbReference type="Proteomes" id="UP000292052">
    <property type="component" value="Unassembled WGS sequence"/>
</dbReference>
<dbReference type="InterPro" id="IPR001881">
    <property type="entry name" value="EGF-like_Ca-bd_dom"/>
</dbReference>
<evidence type="ECO:0000256" key="5">
    <source>
        <dbReference type="ARBA" id="ARBA00022737"/>
    </source>
</evidence>
<dbReference type="STRING" id="1661398.A0A482WAF8"/>
<feature type="disulfide bond" evidence="10">
    <location>
        <begin position="1165"/>
        <end position="1182"/>
    </location>
</feature>
<dbReference type="PROSITE" id="PS00022">
    <property type="entry name" value="EGF_1"/>
    <property type="match status" value="11"/>
</dbReference>
<evidence type="ECO:0000256" key="1">
    <source>
        <dbReference type="ARBA" id="ARBA00004479"/>
    </source>
</evidence>
<feature type="domain" description="EGF-like" evidence="13">
    <location>
        <begin position="20"/>
        <end position="55"/>
    </location>
</feature>
<feature type="disulfide bond" evidence="10">
    <location>
        <begin position="1025"/>
        <end position="1034"/>
    </location>
</feature>
<evidence type="ECO:0000259" key="13">
    <source>
        <dbReference type="PROSITE" id="PS50026"/>
    </source>
</evidence>
<feature type="disulfide bond" evidence="10">
    <location>
        <begin position="45"/>
        <end position="54"/>
    </location>
</feature>
<dbReference type="Gene3D" id="2.10.25.10">
    <property type="entry name" value="Laminin"/>
    <property type="match status" value="11"/>
</dbReference>
<dbReference type="InterPro" id="IPR000152">
    <property type="entry name" value="EGF-type_Asp/Asn_hydroxyl_site"/>
</dbReference>
<feature type="domain" description="EGF-like" evidence="13">
    <location>
        <begin position="95"/>
        <end position="136"/>
    </location>
</feature>
<dbReference type="FunFam" id="2.10.25.10:FF:000472">
    <property type="entry name" value="Uncharacterized protein, isoform A"/>
    <property type="match status" value="1"/>
</dbReference>
<evidence type="ECO:0000256" key="2">
    <source>
        <dbReference type="ARBA" id="ARBA00022536"/>
    </source>
</evidence>
<evidence type="ECO:0000256" key="10">
    <source>
        <dbReference type="PROSITE-ProRule" id="PRU00076"/>
    </source>
</evidence>
<evidence type="ECO:0000256" key="4">
    <source>
        <dbReference type="ARBA" id="ARBA00022729"/>
    </source>
</evidence>
<dbReference type="AlphaFoldDB" id="A0A482WAF8"/>
<dbReference type="PROSITE" id="PS50026">
    <property type="entry name" value="EGF_3"/>
    <property type="match status" value="13"/>
</dbReference>
<dbReference type="SUPFAM" id="SSF57184">
    <property type="entry name" value="Growth factor receptor domain"/>
    <property type="match status" value="1"/>
</dbReference>
<proteinExistence type="predicted"/>
<dbReference type="SUPFAM" id="SSF57196">
    <property type="entry name" value="EGF/Laminin"/>
    <property type="match status" value="6"/>
</dbReference>
<feature type="domain" description="EGF-like" evidence="13">
    <location>
        <begin position="955"/>
        <end position="991"/>
    </location>
</feature>
<keyword evidence="2 10" id="KW-0245">EGF-like domain</keyword>
<dbReference type="Gene3D" id="2.60.120.200">
    <property type="match status" value="3"/>
</dbReference>
<gene>
    <name evidence="14" type="ORF">BDFB_008548</name>
</gene>
<feature type="domain" description="EGF-like" evidence="13">
    <location>
        <begin position="580"/>
        <end position="615"/>
    </location>
</feature>
<dbReference type="Pfam" id="PF00008">
    <property type="entry name" value="EGF"/>
    <property type="match status" value="4"/>
</dbReference>
<feature type="disulfide bond" evidence="10">
    <location>
        <begin position="1184"/>
        <end position="1193"/>
    </location>
</feature>
<keyword evidence="4" id="KW-0732">Signal</keyword>
<feature type="domain" description="Laminin G" evidence="12">
    <location>
        <begin position="353"/>
        <end position="584"/>
    </location>
</feature>
<dbReference type="InterPro" id="IPR013320">
    <property type="entry name" value="ConA-like_dom_sf"/>
</dbReference>
<evidence type="ECO:0000256" key="7">
    <source>
        <dbReference type="ARBA" id="ARBA00023136"/>
    </source>
</evidence>
<dbReference type="InterPro" id="IPR018097">
    <property type="entry name" value="EGF_Ca-bd_CS"/>
</dbReference>
<dbReference type="SMART" id="SM00179">
    <property type="entry name" value="EGF_CA"/>
    <property type="match status" value="11"/>
</dbReference>
<dbReference type="GO" id="GO:0016020">
    <property type="term" value="C:membrane"/>
    <property type="evidence" value="ECO:0007669"/>
    <property type="project" value="UniProtKB-SubCell"/>
</dbReference>
<feature type="transmembrane region" description="Helical" evidence="11">
    <location>
        <begin position="1208"/>
        <end position="1231"/>
    </location>
</feature>
<feature type="disulfide bond" evidence="10">
    <location>
        <begin position="605"/>
        <end position="614"/>
    </location>
</feature>
<feature type="disulfide bond" evidence="10">
    <location>
        <begin position="336"/>
        <end position="345"/>
    </location>
</feature>
<dbReference type="CDD" id="cd00110">
    <property type="entry name" value="LamG"/>
    <property type="match status" value="2"/>
</dbReference>
<evidence type="ECO:0000313" key="14">
    <source>
        <dbReference type="EMBL" id="RZC41757.1"/>
    </source>
</evidence>
<dbReference type="PROSITE" id="PS00010">
    <property type="entry name" value="ASX_HYDROXYL"/>
    <property type="match status" value="9"/>
</dbReference>
<reference evidence="14 15" key="1">
    <citation type="submission" date="2017-03" db="EMBL/GenBank/DDBJ databases">
        <title>Genome of the blue death feigning beetle - Asbolus verrucosus.</title>
        <authorList>
            <person name="Rider S.D."/>
        </authorList>
    </citation>
    <scope>NUCLEOTIDE SEQUENCE [LARGE SCALE GENOMIC DNA]</scope>
    <source>
        <strain evidence="14">Butters</strain>
        <tissue evidence="14">Head and leg muscle</tissue>
    </source>
</reference>
<feature type="domain" description="EGF-like" evidence="13">
    <location>
        <begin position="994"/>
        <end position="1035"/>
    </location>
</feature>
<dbReference type="InterPro" id="IPR000742">
    <property type="entry name" value="EGF"/>
</dbReference>
<dbReference type="PANTHER" id="PTHR12916">
    <property type="entry name" value="CYTOCHROME C OXIDASE POLYPEPTIDE VIC-2"/>
    <property type="match status" value="1"/>
</dbReference>
<feature type="domain" description="EGF-like" evidence="13">
    <location>
        <begin position="917"/>
        <end position="953"/>
    </location>
</feature>
<feature type="disulfide bond" evidence="10">
    <location>
        <begin position="8"/>
        <end position="17"/>
    </location>
</feature>
<dbReference type="FunFam" id="2.60.120.200:FF:000143">
    <property type="entry name" value="Crumbs, isoform D"/>
    <property type="match status" value="1"/>
</dbReference>
<feature type="domain" description="EGF-like" evidence="13">
    <location>
        <begin position="310"/>
        <end position="346"/>
    </location>
</feature>
<evidence type="ECO:0000256" key="11">
    <source>
        <dbReference type="SAM" id="Phobius"/>
    </source>
</evidence>
<dbReference type="GO" id="GO:0009653">
    <property type="term" value="P:anatomical structure morphogenesis"/>
    <property type="evidence" value="ECO:0007669"/>
    <property type="project" value="UniProtKB-ARBA"/>
</dbReference>
<dbReference type="FunFam" id="2.10.25.10:FF:000029">
    <property type="entry name" value="neurexin-1 isoform X1"/>
    <property type="match status" value="1"/>
</dbReference>
<dbReference type="GO" id="GO:0005509">
    <property type="term" value="F:calcium ion binding"/>
    <property type="evidence" value="ECO:0007669"/>
    <property type="project" value="InterPro"/>
</dbReference>
<dbReference type="FunFam" id="2.10.25.10:FF:000122">
    <property type="entry name" value="Protein crumbs homolog 2"/>
    <property type="match status" value="1"/>
</dbReference>
<feature type="domain" description="EGF-like" evidence="13">
    <location>
        <begin position="1115"/>
        <end position="1154"/>
    </location>
</feature>
<dbReference type="CDD" id="cd00054">
    <property type="entry name" value="EGF_CA"/>
    <property type="match status" value="10"/>
</dbReference>
<feature type="domain" description="Laminin G" evidence="12">
    <location>
        <begin position="140"/>
        <end position="308"/>
    </location>
</feature>
<dbReference type="EMBL" id="QDEB01014331">
    <property type="protein sequence ID" value="RZC41757.1"/>
    <property type="molecule type" value="Genomic_DNA"/>
</dbReference>
<comment type="caution">
    <text evidence="10">Lacks conserved residue(s) required for the propagation of feature annotation.</text>
</comment>
<protein>
    <submittedName>
        <fullName evidence="14">Crumbs</fullName>
    </submittedName>
</protein>
<feature type="domain" description="EGF-like" evidence="13">
    <location>
        <begin position="881"/>
        <end position="915"/>
    </location>
</feature>
<keyword evidence="5" id="KW-0677">Repeat</keyword>
<organism evidence="14 15">
    <name type="scientific">Asbolus verrucosus</name>
    <name type="common">Desert ironclad beetle</name>
    <dbReference type="NCBI Taxonomy" id="1661398"/>
    <lineage>
        <taxon>Eukaryota</taxon>
        <taxon>Metazoa</taxon>
        <taxon>Ecdysozoa</taxon>
        <taxon>Arthropoda</taxon>
        <taxon>Hexapoda</taxon>
        <taxon>Insecta</taxon>
        <taxon>Pterygota</taxon>
        <taxon>Neoptera</taxon>
        <taxon>Endopterygota</taxon>
        <taxon>Coleoptera</taxon>
        <taxon>Polyphaga</taxon>
        <taxon>Cucujiformia</taxon>
        <taxon>Tenebrionidae</taxon>
        <taxon>Pimeliinae</taxon>
        <taxon>Asbolus</taxon>
    </lineage>
</organism>
<feature type="domain" description="EGF-like" evidence="13">
    <location>
        <begin position="57"/>
        <end position="93"/>
    </location>
</feature>
<feature type="disulfide bond" evidence="10">
    <location>
        <begin position="584"/>
        <end position="594"/>
    </location>
</feature>
<dbReference type="InterPro" id="IPR013032">
    <property type="entry name" value="EGF-like_CS"/>
</dbReference>
<evidence type="ECO:0000256" key="8">
    <source>
        <dbReference type="ARBA" id="ARBA00023157"/>
    </source>
</evidence>
<dbReference type="GO" id="GO:0030154">
    <property type="term" value="P:cell differentiation"/>
    <property type="evidence" value="ECO:0007669"/>
    <property type="project" value="UniProtKB-ARBA"/>
</dbReference>
<keyword evidence="6 11" id="KW-1133">Transmembrane helix</keyword>
<keyword evidence="9" id="KW-0325">Glycoprotein</keyword>
<dbReference type="Pfam" id="PF00054">
    <property type="entry name" value="Laminin_G_1"/>
    <property type="match status" value="2"/>
</dbReference>
<dbReference type="SMART" id="SM00181">
    <property type="entry name" value="EGF"/>
    <property type="match status" value="13"/>
</dbReference>
<dbReference type="InterPro" id="IPR001791">
    <property type="entry name" value="Laminin_G"/>
</dbReference>
<feature type="domain" description="EGF-like" evidence="13">
    <location>
        <begin position="1"/>
        <end position="18"/>
    </location>
</feature>
<comment type="subcellular location">
    <subcellularLocation>
        <location evidence="1">Membrane</location>
        <topology evidence="1">Single-pass type I membrane protein</topology>
    </subcellularLocation>
</comment>
<feature type="domain" description="EGF-like" evidence="13">
    <location>
        <begin position="1072"/>
        <end position="1113"/>
    </location>
</feature>
<keyword evidence="3 11" id="KW-0812">Transmembrane</keyword>
<evidence type="ECO:0000259" key="12">
    <source>
        <dbReference type="PROSITE" id="PS50025"/>
    </source>
</evidence>
<keyword evidence="15" id="KW-1185">Reference proteome</keyword>
<feature type="domain" description="EGF-like" evidence="13">
    <location>
        <begin position="1155"/>
        <end position="1194"/>
    </location>
</feature>
<feature type="disulfide bond" evidence="10">
    <location>
        <begin position="126"/>
        <end position="135"/>
    </location>
</feature>
<dbReference type="OrthoDB" id="283575at2759"/>
<evidence type="ECO:0000256" key="6">
    <source>
        <dbReference type="ARBA" id="ARBA00022989"/>
    </source>
</evidence>
<dbReference type="PRINTS" id="PR01983">
    <property type="entry name" value="NOTCH"/>
</dbReference>
<feature type="disulfide bond" evidence="10">
    <location>
        <begin position="83"/>
        <end position="92"/>
    </location>
</feature>
<evidence type="ECO:0000256" key="3">
    <source>
        <dbReference type="ARBA" id="ARBA00022692"/>
    </source>
</evidence>
<dbReference type="InterPro" id="IPR009030">
    <property type="entry name" value="Growth_fac_rcpt_cys_sf"/>
</dbReference>
<name>A0A482WAF8_ASBVE</name>
<dbReference type="GO" id="GO:0048513">
    <property type="term" value="P:animal organ development"/>
    <property type="evidence" value="ECO:0007669"/>
    <property type="project" value="UniProtKB-ARBA"/>
</dbReference>
<dbReference type="PROSITE" id="PS50025">
    <property type="entry name" value="LAM_G_DOMAIN"/>
    <property type="match status" value="2"/>
</dbReference>
<keyword evidence="8 10" id="KW-1015">Disulfide bond</keyword>
<dbReference type="InterPro" id="IPR049883">
    <property type="entry name" value="NOTCH1_EGF-like"/>
</dbReference>
<dbReference type="FunFam" id="2.10.25.10:FF:000123">
    <property type="entry name" value="Crumbs homolog 1 (Drosophila)"/>
    <property type="match status" value="1"/>
</dbReference>
<comment type="caution">
    <text evidence="14">The sequence shown here is derived from an EMBL/GenBank/DDBJ whole genome shotgun (WGS) entry which is preliminary data.</text>
</comment>
<dbReference type="SMART" id="SM00282">
    <property type="entry name" value="LamG"/>
    <property type="match status" value="3"/>
</dbReference>
<accession>A0A482WAF8</accession>
<sequence length="1271" mass="140751">MRKYECICVKGVTGKNCEVDINECESSPCFQGTCIDEVGGYSCECDEGFEGEHCDIDINECEKYKPCVYGHCIDKKANYFCDCEPNYGGKNCSVQLTGCDDNPCSNNGTCKPYLINENMQRFNCSCPNGYHGPVCKEISTMSLSGKSLIMINTSREEGYDVQFRFKTTLGDGLLALGKGLTYYILELSRGRLNLHSSLLNKWEGVFIGSNLNDSNWQRVFVAINSTHLVLSANDEQTIYPITFNENYNTTYTSFPLTYIGGIPSNLKKLTHGQPFLVGCTEDVLINGEWILPDVKNPSVVLQNVEKRCSRKPQCNPNPCHSGGHCTDLWLDFRCTCGRPYLGHTCQYNYTAATFGYENITDSLVTVSVDNAARRAVRTIVDISMFIRTRQARGQIFYLGSPLGSALGSANLLDETYIAAQLEGGELLVRIQFNGTPEAYTVGGVKLDNGYNHLIEVIRNVTLVQVKLNGTEYFRKTISATGTLDAQVLFLGGQPQQRSVRQANDNLLKSDIISPTTSAAIATPLSNIHFKGIIQDVQISNGSSTMVVEFFPLQVNNELEIPMSFGKVGFDKSTVLEGVHSDDSCRINPCRNGTCENTWNDYRCICARGYKGKDCSDKEFCELQKCPDGSVCKNLEDGYECIANATFDGKSAALQYRLVTSPNSTKTVSYDTLELTYRTRSWGTLLFAKYNEDYFVIFIYHNEVVIEWSIANVGGSKRFRKDHFEGQWLTIYLEYKNLILKGGFKDMVMDEAPNIKVINFDVDGLTRILKYGVIYIGGSDNQFDYQSIIDSADYNLTGYIPASDTTTTVSITSNSLEIGDLYPLDTVLHKVDQNKTTDIFKGCLNEIRIGGLLLPFFQPHLISPKDDNFQLYSVFQPEVGCILCYNADCFNQGSCINAHETYKCNCTDGYTADDCSIDINECENHQCENGATCLDLIGRYECQCPVGYNGTNCENEIDECLSNPCRHGGTCIDQIGTFKCECPDEFVGKQCEAPLLITCDNQPCKEGSTCKPGPNELTNNNFTCFCMEGMEGPLCDTPFCAKRHCENGKCSFKDAIPFCDCDRGFEGKYCETNIDDCVSPTGGSPCQNGGICKDGINRYDCVCEGTGYTGLLCEMDINECELVDQPCGSQGICENMPGTYKCSCSIPQKCGHSCALDDPCETEQPCTHGTCVAQCLDKPDYVCNCHDNYTGKNCTDYKVAASQADHVNVLYIVIPIVLILTVGIAIGMAILVNIARSKRATRGTYSPSAQEFCNPRVELDHVLKPPPEERLI</sequence>
<keyword evidence="7 11" id="KW-0472">Membrane</keyword>
<dbReference type="PROSITE" id="PS01187">
    <property type="entry name" value="EGF_CA"/>
    <property type="match status" value="5"/>
</dbReference>
<feature type="disulfide bond" evidence="10">
    <location>
        <begin position="24"/>
        <end position="34"/>
    </location>
</feature>
<feature type="disulfide bond" evidence="10">
    <location>
        <begin position="943"/>
        <end position="952"/>
    </location>
</feature>
<dbReference type="PROSITE" id="PS01186">
    <property type="entry name" value="EGF_2"/>
    <property type="match status" value="7"/>
</dbReference>
<dbReference type="Pfam" id="PF07645">
    <property type="entry name" value="EGF_CA"/>
    <property type="match status" value="1"/>
</dbReference>
<evidence type="ECO:0000256" key="9">
    <source>
        <dbReference type="ARBA" id="ARBA00023180"/>
    </source>
</evidence>
<dbReference type="SUPFAM" id="SSF49899">
    <property type="entry name" value="Concanavalin A-like lectins/glucanases"/>
    <property type="match status" value="3"/>
</dbReference>
<feature type="disulfide bond" evidence="10">
    <location>
        <begin position="905"/>
        <end position="914"/>
    </location>
</feature>
<dbReference type="Pfam" id="PF12661">
    <property type="entry name" value="hEGF"/>
    <property type="match status" value="3"/>
</dbReference>
<evidence type="ECO:0000313" key="15">
    <source>
        <dbReference type="Proteomes" id="UP000292052"/>
    </source>
</evidence>
<feature type="disulfide bond" evidence="10">
    <location>
        <begin position="981"/>
        <end position="990"/>
    </location>
</feature>